<feature type="domain" description="2Fe-2S ferredoxin-type" evidence="1">
    <location>
        <begin position="3"/>
        <end position="85"/>
    </location>
</feature>
<name>A0A951PC23_9CYAN</name>
<dbReference type="InterPro" id="IPR012675">
    <property type="entry name" value="Beta-grasp_dom_sf"/>
</dbReference>
<protein>
    <submittedName>
        <fullName evidence="2">2Fe-2S iron-sulfur cluster binding domain-containing protein</fullName>
    </submittedName>
</protein>
<dbReference type="InterPro" id="IPR001041">
    <property type="entry name" value="2Fe-2S_ferredoxin-type"/>
</dbReference>
<dbReference type="Proteomes" id="UP000707356">
    <property type="component" value="Unassembled WGS sequence"/>
</dbReference>
<dbReference type="Gene3D" id="3.10.20.30">
    <property type="match status" value="1"/>
</dbReference>
<dbReference type="EMBL" id="JAHHHV010000069">
    <property type="protein sequence ID" value="MBW4466557.1"/>
    <property type="molecule type" value="Genomic_DNA"/>
</dbReference>
<evidence type="ECO:0000313" key="3">
    <source>
        <dbReference type="Proteomes" id="UP000707356"/>
    </source>
</evidence>
<dbReference type="SUPFAM" id="SSF54292">
    <property type="entry name" value="2Fe-2S ferredoxin-like"/>
    <property type="match status" value="1"/>
</dbReference>
<gene>
    <name evidence="2" type="ORF">KME07_14125</name>
</gene>
<proteinExistence type="predicted"/>
<dbReference type="Pfam" id="PF00111">
    <property type="entry name" value="Fer2"/>
    <property type="match status" value="1"/>
</dbReference>
<evidence type="ECO:0000259" key="1">
    <source>
        <dbReference type="PROSITE" id="PS51085"/>
    </source>
</evidence>
<reference evidence="2" key="2">
    <citation type="journal article" date="2022" name="Microbiol. Resour. Announc.">
        <title>Metagenome Sequencing to Explore Phylogenomics of Terrestrial Cyanobacteria.</title>
        <authorList>
            <person name="Ward R.D."/>
            <person name="Stajich J.E."/>
            <person name="Johansen J.R."/>
            <person name="Huntemann M."/>
            <person name="Clum A."/>
            <person name="Foster B."/>
            <person name="Foster B."/>
            <person name="Roux S."/>
            <person name="Palaniappan K."/>
            <person name="Varghese N."/>
            <person name="Mukherjee S."/>
            <person name="Reddy T.B.K."/>
            <person name="Daum C."/>
            <person name="Copeland A."/>
            <person name="Chen I.A."/>
            <person name="Ivanova N.N."/>
            <person name="Kyrpides N.C."/>
            <person name="Shapiro N."/>
            <person name="Eloe-Fadrosh E.A."/>
            <person name="Pietrasiak N."/>
        </authorList>
    </citation>
    <scope>NUCLEOTIDE SEQUENCE</scope>
    <source>
        <strain evidence="2">GSE-TBD4-15B</strain>
    </source>
</reference>
<dbReference type="CDD" id="cd00207">
    <property type="entry name" value="fer2"/>
    <property type="match status" value="1"/>
</dbReference>
<accession>A0A951PC23</accession>
<dbReference type="PROSITE" id="PS51085">
    <property type="entry name" value="2FE2S_FER_2"/>
    <property type="match status" value="1"/>
</dbReference>
<organism evidence="2 3">
    <name type="scientific">Pegethrix bostrychoides GSE-TBD4-15B</name>
    <dbReference type="NCBI Taxonomy" id="2839662"/>
    <lineage>
        <taxon>Bacteria</taxon>
        <taxon>Bacillati</taxon>
        <taxon>Cyanobacteriota</taxon>
        <taxon>Cyanophyceae</taxon>
        <taxon>Oculatellales</taxon>
        <taxon>Oculatellaceae</taxon>
        <taxon>Pegethrix</taxon>
    </lineage>
</organism>
<reference evidence="2" key="1">
    <citation type="submission" date="2021-05" db="EMBL/GenBank/DDBJ databases">
        <authorList>
            <person name="Pietrasiak N."/>
            <person name="Ward R."/>
            <person name="Stajich J.E."/>
            <person name="Kurbessoian T."/>
        </authorList>
    </citation>
    <scope>NUCLEOTIDE SEQUENCE</scope>
    <source>
        <strain evidence="2">GSE-TBD4-15B</strain>
    </source>
</reference>
<sequence>MSVQICFLPDNVTVSAEVGEPLLQVANRAGLSIPTGCLMGSCYACEVELSVGVGEAAAEATAVRACISSVPPGCEQITISLFVDPTW</sequence>
<dbReference type="AlphaFoldDB" id="A0A951PC23"/>
<dbReference type="GO" id="GO:0051536">
    <property type="term" value="F:iron-sulfur cluster binding"/>
    <property type="evidence" value="ECO:0007669"/>
    <property type="project" value="InterPro"/>
</dbReference>
<dbReference type="InterPro" id="IPR036010">
    <property type="entry name" value="2Fe-2S_ferredoxin-like_sf"/>
</dbReference>
<evidence type="ECO:0000313" key="2">
    <source>
        <dbReference type="EMBL" id="MBW4466557.1"/>
    </source>
</evidence>
<comment type="caution">
    <text evidence="2">The sequence shown here is derived from an EMBL/GenBank/DDBJ whole genome shotgun (WGS) entry which is preliminary data.</text>
</comment>